<dbReference type="GO" id="GO:0005681">
    <property type="term" value="C:spliceosomal complex"/>
    <property type="evidence" value="ECO:0007669"/>
    <property type="project" value="UniProtKB-KW"/>
</dbReference>
<evidence type="ECO:0000256" key="10">
    <source>
        <dbReference type="SAM" id="MobiDB-lite"/>
    </source>
</evidence>
<name>A0A9W4XF33_9ASCO</name>
<keyword evidence="4" id="KW-0507">mRNA processing</keyword>
<keyword evidence="13" id="KW-1185">Reference proteome</keyword>
<dbReference type="AlphaFoldDB" id="A0A9W4XF33"/>
<evidence type="ECO:0000256" key="1">
    <source>
        <dbReference type="ARBA" id="ARBA00004123"/>
    </source>
</evidence>
<evidence type="ECO:0000256" key="3">
    <source>
        <dbReference type="ARBA" id="ARBA00020646"/>
    </source>
</evidence>
<dbReference type="InterPro" id="IPR019339">
    <property type="entry name" value="CIR_N_dom"/>
</dbReference>
<feature type="compositionally biased region" description="Basic and acidic residues" evidence="10">
    <location>
        <begin position="125"/>
        <end position="136"/>
    </location>
</feature>
<evidence type="ECO:0000256" key="9">
    <source>
        <dbReference type="SAM" id="Coils"/>
    </source>
</evidence>
<organism evidence="12 13">
    <name type="scientific">Candida verbasci</name>
    <dbReference type="NCBI Taxonomy" id="1227364"/>
    <lineage>
        <taxon>Eukaryota</taxon>
        <taxon>Fungi</taxon>
        <taxon>Dikarya</taxon>
        <taxon>Ascomycota</taxon>
        <taxon>Saccharomycotina</taxon>
        <taxon>Pichiomycetes</taxon>
        <taxon>Debaryomycetaceae</taxon>
        <taxon>Candida/Lodderomyces clade</taxon>
        <taxon>Candida</taxon>
    </lineage>
</organism>
<comment type="similarity">
    <text evidence="2">Belongs to the CWC25 family.</text>
</comment>
<feature type="region of interest" description="Disordered" evidence="10">
    <location>
        <begin position="125"/>
        <end position="198"/>
    </location>
</feature>
<dbReference type="GO" id="GO:0006397">
    <property type="term" value="P:mRNA processing"/>
    <property type="evidence" value="ECO:0007669"/>
    <property type="project" value="UniProtKB-KW"/>
</dbReference>
<comment type="subcellular location">
    <subcellularLocation>
        <location evidence="1">Nucleus</location>
    </subcellularLocation>
</comment>
<keyword evidence="7" id="KW-0508">mRNA splicing</keyword>
<comment type="caution">
    <text evidence="12">The sequence shown here is derived from an EMBL/GenBank/DDBJ whole genome shotgun (WGS) entry which is preliminary data.</text>
</comment>
<dbReference type="GO" id="GO:0008380">
    <property type="term" value="P:RNA splicing"/>
    <property type="evidence" value="ECO:0007669"/>
    <property type="project" value="UniProtKB-KW"/>
</dbReference>
<gene>
    <name evidence="12" type="ORF">CANVERA_P4565</name>
</gene>
<proteinExistence type="inferred from homology"/>
<reference evidence="12" key="1">
    <citation type="submission" date="2022-12" db="EMBL/GenBank/DDBJ databases">
        <authorList>
            <person name="Brejova B."/>
        </authorList>
    </citation>
    <scope>NUCLEOTIDE SEQUENCE</scope>
</reference>
<evidence type="ECO:0000256" key="5">
    <source>
        <dbReference type="ARBA" id="ARBA00022728"/>
    </source>
</evidence>
<dbReference type="Pfam" id="PF12542">
    <property type="entry name" value="CWC25"/>
    <property type="match status" value="1"/>
</dbReference>
<evidence type="ECO:0000256" key="4">
    <source>
        <dbReference type="ARBA" id="ARBA00022664"/>
    </source>
</evidence>
<accession>A0A9W4XF33</accession>
<feature type="coiled-coil region" evidence="9">
    <location>
        <begin position="26"/>
        <end position="56"/>
    </location>
</feature>
<dbReference type="Proteomes" id="UP001152885">
    <property type="component" value="Unassembled WGS sequence"/>
</dbReference>
<evidence type="ECO:0000313" key="12">
    <source>
        <dbReference type="EMBL" id="CAI5760053.1"/>
    </source>
</evidence>
<dbReference type="OrthoDB" id="21123at2759"/>
<dbReference type="SMART" id="SM01083">
    <property type="entry name" value="Cir_N"/>
    <property type="match status" value="1"/>
</dbReference>
<keyword evidence="8" id="KW-0539">Nucleus</keyword>
<feature type="domain" description="CBF1-interacting co-repressor CIR N-terminal" evidence="11">
    <location>
        <begin position="10"/>
        <end position="46"/>
    </location>
</feature>
<dbReference type="EMBL" id="CANTUO010000005">
    <property type="protein sequence ID" value="CAI5760053.1"/>
    <property type="molecule type" value="Genomic_DNA"/>
</dbReference>
<protein>
    <recommendedName>
        <fullName evidence="3">Pre-mRNA-splicing factor CWC25</fullName>
    </recommendedName>
</protein>
<evidence type="ECO:0000256" key="7">
    <source>
        <dbReference type="ARBA" id="ARBA00023187"/>
    </source>
</evidence>
<evidence type="ECO:0000259" key="11">
    <source>
        <dbReference type="SMART" id="SM01083"/>
    </source>
</evidence>
<keyword evidence="5" id="KW-0747">Spliceosome</keyword>
<sequence>MGGDLNLKKSWNPALMKNQQKVWEKEQEKLKELKLIKQKNQEFEKEKEYLDLLKLQYGDEFDRSKLSKDEKLKISKLNWMYNDLPFEPTEEIKDEESNGFIQSNQEFVEGKTKVENLLNGSRSFKREAEKSNDRINKIINSGTKKLNNDYSDDPLLKIMQQQKNKSKTKTKSESESKSKSKSKSNQSKVNKPRHRHKK</sequence>
<feature type="compositionally biased region" description="Polar residues" evidence="10">
    <location>
        <begin position="138"/>
        <end position="149"/>
    </location>
</feature>
<dbReference type="InterPro" id="IPR022209">
    <property type="entry name" value="CWC25"/>
</dbReference>
<evidence type="ECO:0000256" key="6">
    <source>
        <dbReference type="ARBA" id="ARBA00023054"/>
    </source>
</evidence>
<evidence type="ECO:0000313" key="13">
    <source>
        <dbReference type="Proteomes" id="UP001152885"/>
    </source>
</evidence>
<keyword evidence="6 9" id="KW-0175">Coiled coil</keyword>
<evidence type="ECO:0000256" key="8">
    <source>
        <dbReference type="ARBA" id="ARBA00023242"/>
    </source>
</evidence>
<evidence type="ECO:0000256" key="2">
    <source>
        <dbReference type="ARBA" id="ARBA00006695"/>
    </source>
</evidence>
<dbReference type="Pfam" id="PF10197">
    <property type="entry name" value="Cir_N"/>
    <property type="match status" value="1"/>
</dbReference>